<dbReference type="PANTHER" id="PTHR46443:SF3">
    <property type="entry name" value="PROTEIN MARD1"/>
    <property type="match status" value="1"/>
</dbReference>
<dbReference type="GO" id="GO:0046872">
    <property type="term" value="F:metal ion binding"/>
    <property type="evidence" value="ECO:0007669"/>
    <property type="project" value="UniProtKB-KW"/>
</dbReference>
<keyword evidence="6" id="KW-1185">Reference proteome</keyword>
<reference evidence="5" key="1">
    <citation type="journal article" date="2021" name="bioRxiv">
        <title>Whole Genome Assembly and Annotation of Northern Wild Rice, Zizania palustris L., Supports a Whole Genome Duplication in the Zizania Genus.</title>
        <authorList>
            <person name="Haas M."/>
            <person name="Kono T."/>
            <person name="Macchietto M."/>
            <person name="Millas R."/>
            <person name="McGilp L."/>
            <person name="Shao M."/>
            <person name="Duquette J."/>
            <person name="Hirsch C.N."/>
            <person name="Kimball J."/>
        </authorList>
    </citation>
    <scope>NUCLEOTIDE SEQUENCE</scope>
    <source>
        <tissue evidence="5">Fresh leaf tissue</tissue>
    </source>
</reference>
<dbReference type="Pfam" id="PF04570">
    <property type="entry name" value="zf-FLZ"/>
    <property type="match status" value="1"/>
</dbReference>
<reference evidence="5" key="2">
    <citation type="submission" date="2021-02" db="EMBL/GenBank/DDBJ databases">
        <authorList>
            <person name="Kimball J.A."/>
            <person name="Haas M.W."/>
            <person name="Macchietto M."/>
            <person name="Kono T."/>
            <person name="Duquette J."/>
            <person name="Shao M."/>
        </authorList>
    </citation>
    <scope>NUCLEOTIDE SEQUENCE</scope>
    <source>
        <tissue evidence="5">Fresh leaf tissue</tissue>
    </source>
</reference>
<comment type="caution">
    <text evidence="5">The sequence shown here is derived from an EMBL/GenBank/DDBJ whole genome shotgun (WGS) entry which is preliminary data.</text>
</comment>
<evidence type="ECO:0000256" key="1">
    <source>
        <dbReference type="ARBA" id="ARBA00009374"/>
    </source>
</evidence>
<comment type="similarity">
    <text evidence="1">Belongs to the FLZ family.</text>
</comment>
<evidence type="ECO:0000256" key="3">
    <source>
        <dbReference type="PROSITE-ProRule" id="PRU01131"/>
    </source>
</evidence>
<evidence type="ECO:0000256" key="2">
    <source>
        <dbReference type="ARBA" id="ARBA00022723"/>
    </source>
</evidence>
<dbReference type="EMBL" id="JAAALK010000285">
    <property type="protein sequence ID" value="KAG8064937.1"/>
    <property type="molecule type" value="Genomic_DNA"/>
</dbReference>
<evidence type="ECO:0000259" key="4">
    <source>
        <dbReference type="PROSITE" id="PS51795"/>
    </source>
</evidence>
<gene>
    <name evidence="5" type="ORF">GUJ93_ZPchr0004g38381</name>
</gene>
<accession>A0A8J5V8V0</accession>
<feature type="zinc finger region" description="FLZ-type" evidence="3">
    <location>
        <begin position="53"/>
        <end position="76"/>
    </location>
</feature>
<dbReference type="InterPro" id="IPR007650">
    <property type="entry name" value="Zf-FLZ_dom"/>
</dbReference>
<dbReference type="InterPro" id="IPR044593">
    <property type="entry name" value="FLZ8/MARD1"/>
</dbReference>
<dbReference type="AlphaFoldDB" id="A0A8J5V8V0"/>
<name>A0A8J5V8V0_ZIZPA</name>
<organism evidence="5 6">
    <name type="scientific">Zizania palustris</name>
    <name type="common">Northern wild rice</name>
    <dbReference type="NCBI Taxonomy" id="103762"/>
    <lineage>
        <taxon>Eukaryota</taxon>
        <taxon>Viridiplantae</taxon>
        <taxon>Streptophyta</taxon>
        <taxon>Embryophyta</taxon>
        <taxon>Tracheophyta</taxon>
        <taxon>Spermatophyta</taxon>
        <taxon>Magnoliopsida</taxon>
        <taxon>Liliopsida</taxon>
        <taxon>Poales</taxon>
        <taxon>Poaceae</taxon>
        <taxon>BOP clade</taxon>
        <taxon>Oryzoideae</taxon>
        <taxon>Oryzeae</taxon>
        <taxon>Zizaniinae</taxon>
        <taxon>Zizania</taxon>
    </lineage>
</organism>
<feature type="domain" description="FLZ-type" evidence="4">
    <location>
        <begin position="53"/>
        <end position="76"/>
    </location>
</feature>
<sequence length="76" mass="8187">MAMSEDYTCIISCGPNLRTKHIPMVESCGDVLLAKIDNGDSATGDGDVVQTNGFLNASHACNKQLGPSYDIFIYRC</sequence>
<evidence type="ECO:0000313" key="5">
    <source>
        <dbReference type="EMBL" id="KAG8064937.1"/>
    </source>
</evidence>
<dbReference type="Proteomes" id="UP000729402">
    <property type="component" value="Unassembled WGS sequence"/>
</dbReference>
<dbReference type="PROSITE" id="PS51795">
    <property type="entry name" value="ZF_FLZ"/>
    <property type="match status" value="1"/>
</dbReference>
<evidence type="ECO:0000313" key="6">
    <source>
        <dbReference type="Proteomes" id="UP000729402"/>
    </source>
</evidence>
<dbReference type="PANTHER" id="PTHR46443">
    <property type="entry name" value="FCS-LIKE ZINC FINGER 8"/>
    <property type="match status" value="1"/>
</dbReference>
<protein>
    <recommendedName>
        <fullName evidence="4">FLZ-type domain-containing protein</fullName>
    </recommendedName>
</protein>
<keyword evidence="2" id="KW-0479">Metal-binding</keyword>
<dbReference type="OrthoDB" id="1902692at2759"/>
<proteinExistence type="inferred from homology"/>